<dbReference type="EMBL" id="CP059567">
    <property type="protein sequence ID" value="QMT39678.1"/>
    <property type="molecule type" value="Genomic_DNA"/>
</dbReference>
<evidence type="ECO:0000256" key="4">
    <source>
        <dbReference type="ARBA" id="ARBA00022827"/>
    </source>
</evidence>
<proteinExistence type="inferred from homology"/>
<organism evidence="6 7">
    <name type="scientific">Neisseria shayeganii</name>
    <dbReference type="NCBI Taxonomy" id="607712"/>
    <lineage>
        <taxon>Bacteria</taxon>
        <taxon>Pseudomonadati</taxon>
        <taxon>Pseudomonadota</taxon>
        <taxon>Betaproteobacteria</taxon>
        <taxon>Neisseriales</taxon>
        <taxon>Neisseriaceae</taxon>
        <taxon>Neisseria</taxon>
    </lineage>
</organism>
<dbReference type="SUPFAM" id="SSF55103">
    <property type="entry name" value="FAD-linked oxidases, C-terminal domain"/>
    <property type="match status" value="1"/>
</dbReference>
<evidence type="ECO:0000259" key="5">
    <source>
        <dbReference type="PROSITE" id="PS51387"/>
    </source>
</evidence>
<dbReference type="Gene3D" id="3.30.43.10">
    <property type="entry name" value="Uridine Diphospho-n-acetylenolpyruvylglucosamine Reductase, domain 2"/>
    <property type="match status" value="1"/>
</dbReference>
<reference evidence="6 7" key="1">
    <citation type="submission" date="2020-07" db="EMBL/GenBank/DDBJ databases">
        <title>Genomic diversity of species in the Neisseriaceae family.</title>
        <authorList>
            <person name="Vincent A.T."/>
            <person name="Bernet E."/>
            <person name="Veyrier F.J."/>
        </authorList>
    </citation>
    <scope>NUCLEOTIDE SEQUENCE [LARGE SCALE GENOMIC DNA]</scope>
    <source>
        <strain evidence="6 7">DSM 22244</strain>
    </source>
</reference>
<sequence>MPDHALLHKLSAFLSPHEIAADAEALLTDQRRRYTGQAAAVLLPDSVAQVQRIVRFCAEHRIPITPQGGNTGLCGGAVPQGGVLLNLSRLNRIRRVNVADNAITVEAGAVLQTVQQAAAAAGRLFPLSLASEGSCQIGGNIATNAGGLNVLRYGSMRDLVLGLEVVLPDGELVSHLAPLHKNTTGYDLRHLFIGSEGTLGVITAATLKLFARPQSTATAWVGVDSIEAAVALLTLMQGQFAERLCSFELLSAWALELSACYSGMQTPLAAEWHVLLELNDSLPARDLDGSLAECLMQNGFDNAVLAQSGSERQMLWRLRENVSAAQRDLGASIKHDIAVPIARVAEWVRQTGAALEAAFPGIQIVVFGHLGDGSLHYNIFLPSVLDQEVYRYEAAVNEVVYRHTLACEGTIAAEHGIGQVKNHWLPQVRTPAEIALMRAVKAQLDPHQLMNPGKLLPPM</sequence>
<keyword evidence="3" id="KW-0285">Flavoprotein</keyword>
<evidence type="ECO:0000313" key="7">
    <source>
        <dbReference type="Proteomes" id="UP000514752"/>
    </source>
</evidence>
<protein>
    <submittedName>
        <fullName evidence="6">FAD-binding oxidoreductase</fullName>
    </submittedName>
</protein>
<name>A0A7D7NAQ5_9NEIS</name>
<dbReference type="GO" id="GO:0071949">
    <property type="term" value="F:FAD binding"/>
    <property type="evidence" value="ECO:0007669"/>
    <property type="project" value="InterPro"/>
</dbReference>
<feature type="domain" description="FAD-binding PCMH-type" evidence="5">
    <location>
        <begin position="34"/>
        <end position="212"/>
    </location>
</feature>
<dbReference type="Gene3D" id="3.30.70.2740">
    <property type="match status" value="1"/>
</dbReference>
<dbReference type="Proteomes" id="UP000514752">
    <property type="component" value="Chromosome"/>
</dbReference>
<accession>A0A7D7NAQ5</accession>
<comment type="cofactor">
    <cofactor evidence="1">
        <name>FAD</name>
        <dbReference type="ChEBI" id="CHEBI:57692"/>
    </cofactor>
</comment>
<dbReference type="PANTHER" id="PTHR43716:SF2">
    <property type="entry name" value="BLL6224 PROTEIN"/>
    <property type="match status" value="1"/>
</dbReference>
<dbReference type="InterPro" id="IPR051264">
    <property type="entry name" value="FAD-oxidored/transferase_4"/>
</dbReference>
<evidence type="ECO:0000313" key="6">
    <source>
        <dbReference type="EMBL" id="QMT39678.1"/>
    </source>
</evidence>
<evidence type="ECO:0000256" key="1">
    <source>
        <dbReference type="ARBA" id="ARBA00001974"/>
    </source>
</evidence>
<dbReference type="KEGG" id="nsg:H3L94_07290"/>
<dbReference type="InterPro" id="IPR016164">
    <property type="entry name" value="FAD-linked_Oxase-like_C"/>
</dbReference>
<dbReference type="Pfam" id="PF01565">
    <property type="entry name" value="FAD_binding_4"/>
    <property type="match status" value="1"/>
</dbReference>
<dbReference type="GO" id="GO:0022904">
    <property type="term" value="P:respiratory electron transport chain"/>
    <property type="evidence" value="ECO:0007669"/>
    <property type="project" value="TreeGrafter"/>
</dbReference>
<dbReference type="Gene3D" id="1.10.45.10">
    <property type="entry name" value="Vanillyl-alcohol Oxidase, Chain A, domain 4"/>
    <property type="match status" value="1"/>
</dbReference>
<dbReference type="FunFam" id="1.10.45.10:FF:000001">
    <property type="entry name" value="D-lactate dehydrogenase mitochondrial"/>
    <property type="match status" value="1"/>
</dbReference>
<dbReference type="PROSITE" id="PS51387">
    <property type="entry name" value="FAD_PCMH"/>
    <property type="match status" value="1"/>
</dbReference>
<dbReference type="InterPro" id="IPR016166">
    <property type="entry name" value="FAD-bd_PCMH"/>
</dbReference>
<evidence type="ECO:0000256" key="3">
    <source>
        <dbReference type="ARBA" id="ARBA00022630"/>
    </source>
</evidence>
<dbReference type="InterPro" id="IPR016167">
    <property type="entry name" value="FAD-bd_PCMH_sub1"/>
</dbReference>
<dbReference type="InterPro" id="IPR006094">
    <property type="entry name" value="Oxid_FAD_bind_N"/>
</dbReference>
<dbReference type="InterPro" id="IPR036318">
    <property type="entry name" value="FAD-bd_PCMH-like_sf"/>
</dbReference>
<dbReference type="AlphaFoldDB" id="A0A7D7NAQ5"/>
<dbReference type="Gene3D" id="3.30.465.10">
    <property type="match status" value="1"/>
</dbReference>
<evidence type="ECO:0000256" key="2">
    <source>
        <dbReference type="ARBA" id="ARBA00008000"/>
    </source>
</evidence>
<dbReference type="Gene3D" id="3.30.70.2190">
    <property type="match status" value="1"/>
</dbReference>
<comment type="similarity">
    <text evidence="2">Belongs to the FAD-binding oxidoreductase/transferase type 4 family.</text>
</comment>
<dbReference type="Pfam" id="PF02913">
    <property type="entry name" value="FAD-oxidase_C"/>
    <property type="match status" value="1"/>
</dbReference>
<dbReference type="InterPro" id="IPR004113">
    <property type="entry name" value="FAD-bd_oxidored_4_C"/>
</dbReference>
<gene>
    <name evidence="6" type="ORF">H3L94_07290</name>
</gene>
<dbReference type="GO" id="GO:0003824">
    <property type="term" value="F:catalytic activity"/>
    <property type="evidence" value="ECO:0007669"/>
    <property type="project" value="InterPro"/>
</dbReference>
<dbReference type="InterPro" id="IPR016171">
    <property type="entry name" value="Vanillyl_alc_oxidase_C-sub2"/>
</dbReference>
<keyword evidence="4" id="KW-0274">FAD</keyword>
<dbReference type="PANTHER" id="PTHR43716">
    <property type="entry name" value="D-2-HYDROXYGLUTARATE DEHYDROGENASE, MITOCHONDRIAL"/>
    <property type="match status" value="1"/>
</dbReference>
<dbReference type="InterPro" id="IPR016169">
    <property type="entry name" value="FAD-bd_PCMH_sub2"/>
</dbReference>
<dbReference type="RefSeq" id="WP_182121478.1">
    <property type="nucleotide sequence ID" value="NZ_CP059567.1"/>
</dbReference>
<dbReference type="SUPFAM" id="SSF56176">
    <property type="entry name" value="FAD-binding/transporter-associated domain-like"/>
    <property type="match status" value="1"/>
</dbReference>